<dbReference type="SUPFAM" id="SSF56112">
    <property type="entry name" value="Protein kinase-like (PK-like)"/>
    <property type="match status" value="1"/>
</dbReference>
<protein>
    <recommendedName>
        <fullName evidence="2">Protein kinase domain-containing protein</fullName>
    </recommendedName>
</protein>
<sequence>LLYHFLSWISYRVTSFLVNASREKTKVQKEIQVIRHRLDILREQQSKHLIDLQKLMDNTVHEAVKTLIEHLKSDGVRERFSNWPEDEVPKTYDEWKINQILQKKLRDFIDEWEEDHFKNDKESLVQQIRHSFEFFEAQLRSLRGSVTGGFLSVPGIDPLPESVSFLGRVFVKISWLFHNWFSSYSKPQFLLSMASSWKELEKSYQWCYSDKHDAMKNLSVKYLSEASKESILKPFVKGSLKEAEQYLTKIETLIPEQIEADKRLVEELSGEKRSKEEIKRTYRPILDSALNIREKVAFFGLTEAGAADICSEWLNWNQGSYNRGAGEFPTVHRAKMTRHGEEQAVALKVFQKVCPAKTASRVIQEANQLSKLDHPNLVKFYGTAVENENDDVKAILVMELCKGNLEEHFEFYPTTVPGFTDNRKDILQAFKWVIEICSALDYIHSVALVHRDLKLKKILLSEDNTVKLYDVNVSKEVDSSTGEFKGTPRYMAPEVFRSELNDSKADIYSFGIMLWEIWFGRRAFGDTHFDSSDPQDFFNFVGKGSRPNDVEYLKKPPLPWKELMEECWDEDPKKRPTAKKCEQTVSKLSNEWRG</sequence>
<evidence type="ECO:0000256" key="1">
    <source>
        <dbReference type="SAM" id="MobiDB-lite"/>
    </source>
</evidence>
<dbReference type="OrthoDB" id="6157868at2759"/>
<dbReference type="Gene3D" id="1.10.510.10">
    <property type="entry name" value="Transferase(Phosphotransferase) domain 1"/>
    <property type="match status" value="1"/>
</dbReference>
<accession>A0A3M6TX56</accession>
<proteinExistence type="predicted"/>
<keyword evidence="4" id="KW-1185">Reference proteome</keyword>
<name>A0A3M6TX56_POCDA</name>
<feature type="non-terminal residue" evidence="3">
    <location>
        <position position="594"/>
    </location>
</feature>
<feature type="domain" description="Protein kinase" evidence="2">
    <location>
        <begin position="317"/>
        <end position="593"/>
    </location>
</feature>
<dbReference type="STRING" id="46731.A0A3M6TX56"/>
<dbReference type="InterPro" id="IPR000719">
    <property type="entry name" value="Prot_kinase_dom"/>
</dbReference>
<dbReference type="Pfam" id="PF07714">
    <property type="entry name" value="PK_Tyr_Ser-Thr"/>
    <property type="match status" value="1"/>
</dbReference>
<dbReference type="InterPro" id="IPR011009">
    <property type="entry name" value="Kinase-like_dom_sf"/>
</dbReference>
<dbReference type="GO" id="GO:0004672">
    <property type="term" value="F:protein kinase activity"/>
    <property type="evidence" value="ECO:0007669"/>
    <property type="project" value="InterPro"/>
</dbReference>
<reference evidence="3 4" key="1">
    <citation type="journal article" date="2018" name="Sci. Rep.">
        <title>Comparative analysis of the Pocillopora damicornis genome highlights role of immune system in coral evolution.</title>
        <authorList>
            <person name="Cunning R."/>
            <person name="Bay R.A."/>
            <person name="Gillette P."/>
            <person name="Baker A.C."/>
            <person name="Traylor-Knowles N."/>
        </authorList>
    </citation>
    <scope>NUCLEOTIDE SEQUENCE [LARGE SCALE GENOMIC DNA]</scope>
    <source>
        <strain evidence="3">RSMAS</strain>
        <tissue evidence="3">Whole animal</tissue>
    </source>
</reference>
<feature type="compositionally biased region" description="Basic and acidic residues" evidence="1">
    <location>
        <begin position="572"/>
        <end position="582"/>
    </location>
</feature>
<evidence type="ECO:0000313" key="4">
    <source>
        <dbReference type="Proteomes" id="UP000275408"/>
    </source>
</evidence>
<dbReference type="PANTHER" id="PTHR26392">
    <property type="entry name" value="MITOGEN-ACTIVATED PROTEIN KINASE KINASE KINASE 7-RELATED"/>
    <property type="match status" value="1"/>
</dbReference>
<feature type="region of interest" description="Disordered" evidence="1">
    <location>
        <begin position="572"/>
        <end position="594"/>
    </location>
</feature>
<evidence type="ECO:0000313" key="3">
    <source>
        <dbReference type="EMBL" id="RMX45874.1"/>
    </source>
</evidence>
<dbReference type="PROSITE" id="PS50011">
    <property type="entry name" value="PROTEIN_KINASE_DOM"/>
    <property type="match status" value="1"/>
</dbReference>
<dbReference type="PANTHER" id="PTHR26392:SF92">
    <property type="entry name" value="PROTEIN KINASE DOMAIN-CONTAINING PROTEIN"/>
    <property type="match status" value="1"/>
</dbReference>
<dbReference type="AlphaFoldDB" id="A0A3M6TX56"/>
<evidence type="ECO:0000259" key="2">
    <source>
        <dbReference type="PROSITE" id="PS50011"/>
    </source>
</evidence>
<feature type="compositionally biased region" description="Polar residues" evidence="1">
    <location>
        <begin position="583"/>
        <end position="594"/>
    </location>
</feature>
<organism evidence="3 4">
    <name type="scientific">Pocillopora damicornis</name>
    <name type="common">Cauliflower coral</name>
    <name type="synonym">Millepora damicornis</name>
    <dbReference type="NCBI Taxonomy" id="46731"/>
    <lineage>
        <taxon>Eukaryota</taxon>
        <taxon>Metazoa</taxon>
        <taxon>Cnidaria</taxon>
        <taxon>Anthozoa</taxon>
        <taxon>Hexacorallia</taxon>
        <taxon>Scleractinia</taxon>
        <taxon>Astrocoeniina</taxon>
        <taxon>Pocilloporidae</taxon>
        <taxon>Pocillopora</taxon>
    </lineage>
</organism>
<dbReference type="Proteomes" id="UP000275408">
    <property type="component" value="Unassembled WGS sequence"/>
</dbReference>
<dbReference type="GO" id="GO:0005524">
    <property type="term" value="F:ATP binding"/>
    <property type="evidence" value="ECO:0007669"/>
    <property type="project" value="InterPro"/>
</dbReference>
<dbReference type="OMA" id="MEECWDE"/>
<feature type="non-terminal residue" evidence="3">
    <location>
        <position position="1"/>
    </location>
</feature>
<comment type="caution">
    <text evidence="3">The sequence shown here is derived from an EMBL/GenBank/DDBJ whole genome shotgun (WGS) entry which is preliminary data.</text>
</comment>
<dbReference type="InterPro" id="IPR001245">
    <property type="entry name" value="Ser-Thr/Tyr_kinase_cat_dom"/>
</dbReference>
<dbReference type="EMBL" id="RCHS01002755">
    <property type="protein sequence ID" value="RMX45874.1"/>
    <property type="molecule type" value="Genomic_DNA"/>
</dbReference>
<gene>
    <name evidence="3" type="ORF">pdam_00025367</name>
</gene>